<feature type="signal peptide" evidence="1">
    <location>
        <begin position="1"/>
        <end position="23"/>
    </location>
</feature>
<evidence type="ECO:0000313" key="3">
    <source>
        <dbReference type="Proteomes" id="UP000018888"/>
    </source>
</evidence>
<comment type="caution">
    <text evidence="2">The sequence shown here is derived from an EMBL/GenBank/DDBJ whole genome shotgun (WGS) entry which is preliminary data.</text>
</comment>
<evidence type="ECO:0000256" key="1">
    <source>
        <dbReference type="SAM" id="SignalP"/>
    </source>
</evidence>
<organism evidence="2 3">
    <name type="scientific">Rhizophagus irregularis (strain DAOM 181602 / DAOM 197198 / MUCL 43194)</name>
    <name type="common">Arbuscular mycorrhizal fungus</name>
    <name type="synonym">Glomus intraradices</name>
    <dbReference type="NCBI Taxonomy" id="747089"/>
    <lineage>
        <taxon>Eukaryota</taxon>
        <taxon>Fungi</taxon>
        <taxon>Fungi incertae sedis</taxon>
        <taxon>Mucoromycota</taxon>
        <taxon>Glomeromycotina</taxon>
        <taxon>Glomeromycetes</taxon>
        <taxon>Glomerales</taxon>
        <taxon>Glomeraceae</taxon>
        <taxon>Rhizophagus</taxon>
    </lineage>
</organism>
<reference evidence="2 3" key="1">
    <citation type="journal article" date="2013" name="Proc. Natl. Acad. Sci. U.S.A.">
        <title>Genome of an arbuscular mycorrhizal fungus provides insight into the oldest plant symbiosis.</title>
        <authorList>
            <person name="Tisserant E."/>
            <person name="Malbreil M."/>
            <person name="Kuo A."/>
            <person name="Kohler A."/>
            <person name="Symeonidi A."/>
            <person name="Balestrini R."/>
            <person name="Charron P."/>
            <person name="Duensing N."/>
            <person name="Frei Dit Frey N."/>
            <person name="Gianinazzi-Pearson V."/>
            <person name="Gilbert L.B."/>
            <person name="Handa Y."/>
            <person name="Herr J.R."/>
            <person name="Hijri M."/>
            <person name="Koul R."/>
            <person name="Kawaguchi M."/>
            <person name="Krajinski F."/>
            <person name="Lammers P.J."/>
            <person name="Masclaux F.G."/>
            <person name="Murat C."/>
            <person name="Morin E."/>
            <person name="Ndikumana S."/>
            <person name="Pagni M."/>
            <person name="Petitpierre D."/>
            <person name="Requena N."/>
            <person name="Rosikiewicz P."/>
            <person name="Riley R."/>
            <person name="Saito K."/>
            <person name="San Clemente H."/>
            <person name="Shapiro H."/>
            <person name="van Tuinen D."/>
            <person name="Becard G."/>
            <person name="Bonfante P."/>
            <person name="Paszkowski U."/>
            <person name="Shachar-Hill Y.Y."/>
            <person name="Tuskan G.A."/>
            <person name="Young P.W."/>
            <person name="Sanders I.R."/>
            <person name="Henrissat B."/>
            <person name="Rensing S.A."/>
            <person name="Grigoriev I.V."/>
            <person name="Corradi N."/>
            <person name="Roux C."/>
            <person name="Martin F."/>
        </authorList>
    </citation>
    <scope>NUCLEOTIDE SEQUENCE [LARGE SCALE GENOMIC DNA]</scope>
    <source>
        <strain evidence="2 3">DAOM 197198</strain>
    </source>
</reference>
<gene>
    <name evidence="2" type="ORF">GLOIN_2v1612403</name>
</gene>
<feature type="chain" id="PRO_5015138267" evidence="1">
    <location>
        <begin position="24"/>
        <end position="153"/>
    </location>
</feature>
<sequence>MEFLHMPLLWIYLLPMAFYKINAGTTSSSSSSWQKPLGIIIATKTSCDNNIFIIVIITAKTFYNNDIIIIAAKTSCDNFFIITKITKTTCDSITSRKSTSTINFFNFCSCFAIGSRNQIYHVNTRVKIINKEQMSKKNHINEVDIFLKMIRGF</sequence>
<reference evidence="2 3" key="2">
    <citation type="journal article" date="2018" name="New Phytol.">
        <title>High intraspecific genome diversity in the model arbuscular mycorrhizal symbiont Rhizophagus irregularis.</title>
        <authorList>
            <person name="Chen E.C.H."/>
            <person name="Morin E."/>
            <person name="Beaudet D."/>
            <person name="Noel J."/>
            <person name="Yildirir G."/>
            <person name="Ndikumana S."/>
            <person name="Charron P."/>
            <person name="St-Onge C."/>
            <person name="Giorgi J."/>
            <person name="Kruger M."/>
            <person name="Marton T."/>
            <person name="Ropars J."/>
            <person name="Grigoriev I.V."/>
            <person name="Hainaut M."/>
            <person name="Henrissat B."/>
            <person name="Roux C."/>
            <person name="Martin F."/>
            <person name="Corradi N."/>
        </authorList>
    </citation>
    <scope>NUCLEOTIDE SEQUENCE [LARGE SCALE GENOMIC DNA]</scope>
    <source>
        <strain evidence="2 3">DAOM 197198</strain>
    </source>
</reference>
<keyword evidence="3" id="KW-1185">Reference proteome</keyword>
<protein>
    <submittedName>
        <fullName evidence="2">Uncharacterized protein</fullName>
    </submittedName>
</protein>
<dbReference type="Proteomes" id="UP000018888">
    <property type="component" value="Unassembled WGS sequence"/>
</dbReference>
<accession>A0A2P4PZM9</accession>
<evidence type="ECO:0000313" key="2">
    <source>
        <dbReference type="EMBL" id="POG70841.1"/>
    </source>
</evidence>
<keyword evidence="1" id="KW-0732">Signal</keyword>
<dbReference type="EMBL" id="AUPC02000115">
    <property type="protein sequence ID" value="POG70841.1"/>
    <property type="molecule type" value="Genomic_DNA"/>
</dbReference>
<dbReference type="AlphaFoldDB" id="A0A2P4PZM9"/>
<name>A0A2P4PZM9_RHIID</name>
<proteinExistence type="predicted"/>